<dbReference type="AlphaFoldDB" id="A0A2P2NZV4"/>
<dbReference type="EMBL" id="GGEC01067541">
    <property type="protein sequence ID" value="MBX48025.1"/>
    <property type="molecule type" value="Transcribed_RNA"/>
</dbReference>
<reference evidence="1" key="1">
    <citation type="submission" date="2018-02" db="EMBL/GenBank/DDBJ databases">
        <title>Rhizophora mucronata_Transcriptome.</title>
        <authorList>
            <person name="Meera S.P."/>
            <person name="Sreeshan A."/>
            <person name="Augustine A."/>
        </authorList>
    </citation>
    <scope>NUCLEOTIDE SEQUENCE</scope>
    <source>
        <tissue evidence="1">Leaf</tissue>
    </source>
</reference>
<name>A0A2P2NZV4_RHIMU</name>
<evidence type="ECO:0000313" key="1">
    <source>
        <dbReference type="EMBL" id="MBX48025.1"/>
    </source>
</evidence>
<accession>A0A2P2NZV4</accession>
<protein>
    <submittedName>
        <fullName evidence="1">Uncharacterized protein</fullName>
    </submittedName>
</protein>
<proteinExistence type="predicted"/>
<organism evidence="1">
    <name type="scientific">Rhizophora mucronata</name>
    <name type="common">Asiatic mangrove</name>
    <dbReference type="NCBI Taxonomy" id="61149"/>
    <lineage>
        <taxon>Eukaryota</taxon>
        <taxon>Viridiplantae</taxon>
        <taxon>Streptophyta</taxon>
        <taxon>Embryophyta</taxon>
        <taxon>Tracheophyta</taxon>
        <taxon>Spermatophyta</taxon>
        <taxon>Magnoliopsida</taxon>
        <taxon>eudicotyledons</taxon>
        <taxon>Gunneridae</taxon>
        <taxon>Pentapetalae</taxon>
        <taxon>rosids</taxon>
        <taxon>fabids</taxon>
        <taxon>Malpighiales</taxon>
        <taxon>Rhizophoraceae</taxon>
        <taxon>Rhizophora</taxon>
    </lineage>
</organism>
<sequence length="130" mass="14835">MFKLRTTLDNVTSGLAEPLRTGLIFLFSLDCLIGIKAALDTASINHLKQSHKQQKSAKSRRFLCHILLTFINKFCRTTVCQTYHKCQWLNAPRLLTCSRGTLSTYHQIETFIDKCTRLNYSITHPTKSGT</sequence>